<organism evidence="2 3">
    <name type="scientific">Kluyvera georgiana ATCC 51603</name>
    <dbReference type="NCBI Taxonomy" id="1354264"/>
    <lineage>
        <taxon>Bacteria</taxon>
        <taxon>Pseudomonadati</taxon>
        <taxon>Pseudomonadota</taxon>
        <taxon>Gammaproteobacteria</taxon>
        <taxon>Enterobacterales</taxon>
        <taxon>Enterobacteriaceae</taxon>
        <taxon>Kluyvera</taxon>
    </lineage>
</organism>
<dbReference type="Pfam" id="PF13265">
    <property type="entry name" value="DUF4056"/>
    <property type="match status" value="1"/>
</dbReference>
<evidence type="ECO:0000256" key="1">
    <source>
        <dbReference type="SAM" id="SignalP"/>
    </source>
</evidence>
<proteinExistence type="predicted"/>
<protein>
    <recommendedName>
        <fullName evidence="4">DUF4056 domain-containing protein</fullName>
    </recommendedName>
</protein>
<accession>A0A1B7K838</accession>
<comment type="caution">
    <text evidence="2">The sequence shown here is derived from an EMBL/GenBank/DDBJ whole genome shotgun (WGS) entry which is preliminary data.</text>
</comment>
<keyword evidence="1" id="KW-0732">Signal</keyword>
<dbReference type="AlphaFoldDB" id="A0A1B7K838"/>
<dbReference type="RefSeq" id="WP_064540690.1">
    <property type="nucleotide sequence ID" value="NZ_LXEU01000003.1"/>
</dbReference>
<dbReference type="Proteomes" id="UP000078386">
    <property type="component" value="Unassembled WGS sequence"/>
</dbReference>
<keyword evidence="3" id="KW-1185">Reference proteome</keyword>
<reference evidence="2 3" key="1">
    <citation type="submission" date="2016-04" db="EMBL/GenBank/DDBJ databases">
        <title>ATOL: Assembling a taxonomically balanced genome-scale reconstruction of the evolutionary history of the Enterobacteriaceae.</title>
        <authorList>
            <person name="Plunkett G.III."/>
            <person name="Neeno-Eckwall E.C."/>
            <person name="Glasner J.D."/>
            <person name="Perna N.T."/>
        </authorList>
    </citation>
    <scope>NUCLEOTIDE SEQUENCE [LARGE SCALE GENOMIC DNA]</scope>
    <source>
        <strain evidence="2 3">ATCC 51603</strain>
    </source>
</reference>
<feature type="chain" id="PRO_5008596032" description="DUF4056 domain-containing protein" evidence="1">
    <location>
        <begin position="22"/>
        <end position="374"/>
    </location>
</feature>
<dbReference type="InterPro" id="IPR025130">
    <property type="entry name" value="DUF4056"/>
</dbReference>
<feature type="signal peptide" evidence="1">
    <location>
        <begin position="1"/>
        <end position="21"/>
    </location>
</feature>
<evidence type="ECO:0000313" key="3">
    <source>
        <dbReference type="Proteomes" id="UP000078386"/>
    </source>
</evidence>
<name>A0A1B7K838_9ENTR</name>
<evidence type="ECO:0008006" key="4">
    <source>
        <dbReference type="Google" id="ProtNLM"/>
    </source>
</evidence>
<sequence>MKAFIHTLLLLALCVVSRSYAMLPVPLDLATQATVRATRAWPAMPPQPLPKGLRPCCAFGYNLHAALWGISVPLYQLDNVVSAEHLGQHQYNDKMLAGLENLTGLSRENNGILYTTRGGFIDTAHVRDTADMTVYLFSQLLPKLGQRFTLDLDSELAQRRVVFNAFTPPSDPAERYTLAAWLAAHLAFQVAEWHEIAQWYGFESVPGFSEGISAFSPEDLYSNLLGARLAASLILDGQTVSQGVYEAAMGTALTQALTHLGAQSPAITRFHFDMLNGHWWNSQKRVPEKYLVLKRNYQMGDNRLPTPVPGERTTPQRLMLPHRWHGMALNALGELQLWPTTDMVHLPLPARYYTQVDFPVLAASAQQADRHQLR</sequence>
<gene>
    <name evidence="2" type="ORF">M989_00156</name>
</gene>
<dbReference type="PATRIC" id="fig|1354264.4.peg.164"/>
<evidence type="ECO:0000313" key="2">
    <source>
        <dbReference type="EMBL" id="OAT56319.1"/>
    </source>
</evidence>
<dbReference type="EMBL" id="LXEU01000003">
    <property type="protein sequence ID" value="OAT56319.1"/>
    <property type="molecule type" value="Genomic_DNA"/>
</dbReference>